<dbReference type="InterPro" id="IPR053140">
    <property type="entry name" value="GDSL_Rv0518-like"/>
</dbReference>
<dbReference type="Gene3D" id="3.40.50.1110">
    <property type="entry name" value="SGNH hydrolase"/>
    <property type="match status" value="1"/>
</dbReference>
<protein>
    <submittedName>
        <fullName evidence="2">Putative extracellular GDSL-like lipase/acylhydrolase</fullName>
    </submittedName>
</protein>
<dbReference type="InterPro" id="IPR013830">
    <property type="entry name" value="SGNH_hydro"/>
</dbReference>
<dbReference type="Proteomes" id="UP000235786">
    <property type="component" value="Unassembled WGS sequence"/>
</dbReference>
<evidence type="ECO:0000313" key="2">
    <source>
        <dbReference type="EMBL" id="PMD42674.1"/>
    </source>
</evidence>
<keyword evidence="3" id="KW-1185">Reference proteome</keyword>
<dbReference type="PANTHER" id="PTHR43784:SF3">
    <property type="entry name" value="GDSL FAMILY LIPASE"/>
    <property type="match status" value="1"/>
</dbReference>
<name>A0A2J6RVY1_HYAVF</name>
<proteinExistence type="predicted"/>
<dbReference type="CDD" id="cd01830">
    <property type="entry name" value="XynE_like"/>
    <property type="match status" value="1"/>
</dbReference>
<evidence type="ECO:0000259" key="1">
    <source>
        <dbReference type="Pfam" id="PF13472"/>
    </source>
</evidence>
<keyword evidence="2" id="KW-0378">Hydrolase</keyword>
<dbReference type="GO" id="GO:0016787">
    <property type="term" value="F:hydrolase activity"/>
    <property type="evidence" value="ECO:0007669"/>
    <property type="project" value="UniProtKB-KW"/>
</dbReference>
<feature type="domain" description="SGNH hydrolase-type esterase" evidence="1">
    <location>
        <begin position="184"/>
        <end position="380"/>
    </location>
</feature>
<dbReference type="Pfam" id="PF13472">
    <property type="entry name" value="Lipase_GDSL_2"/>
    <property type="match status" value="1"/>
</dbReference>
<sequence>MPQLTEEDNMPPEPFTQPDLVFQNSTIRQTLRITTGGQRIRLRVSNTFGLDYLQVTAVTIALPKAGEGGNITGSRTIVTDTVKILTFGGQHSIDIPNRALAISDPVSFPIEPAQVITVSIYLQYGQTCGRVTGHPGSRTQTWICHGDFTKAEDMHHSSTKSTFHWYYISGIEAWLPKQNRAMVLIGDSLTDGRGSTDNGNDRWPDLLFDRMLHHPYARNISILNQAAGGNRILQDEKGPNVLSRLDRDIFAQPGVKYVLIFHGVNDIGTALPDAASQTEIGDRLIVAYKQIISRVHAFGIPVFGATIGPFMAPEAAKQPYSVLMMEKTRQRINDWIREAGAFDAVVDFDAVLRDPEDAMSLNPVFNSGDYLHPNVKAYRAMADAFPLGILEQFEEGVKGFE</sequence>
<dbReference type="SUPFAM" id="SSF52266">
    <property type="entry name" value="SGNH hydrolase"/>
    <property type="match status" value="1"/>
</dbReference>
<dbReference type="OrthoDB" id="10071171at2759"/>
<dbReference type="InterPro" id="IPR036514">
    <property type="entry name" value="SGNH_hydro_sf"/>
</dbReference>
<reference evidence="2 3" key="1">
    <citation type="submission" date="2016-04" db="EMBL/GenBank/DDBJ databases">
        <title>A degradative enzymes factory behind the ericoid mycorrhizal symbiosis.</title>
        <authorList>
            <consortium name="DOE Joint Genome Institute"/>
            <person name="Martino E."/>
            <person name="Morin E."/>
            <person name="Grelet G."/>
            <person name="Kuo A."/>
            <person name="Kohler A."/>
            <person name="Daghino S."/>
            <person name="Barry K."/>
            <person name="Choi C."/>
            <person name="Cichocki N."/>
            <person name="Clum A."/>
            <person name="Copeland A."/>
            <person name="Hainaut M."/>
            <person name="Haridas S."/>
            <person name="Labutti K."/>
            <person name="Lindquist E."/>
            <person name="Lipzen A."/>
            <person name="Khouja H.-R."/>
            <person name="Murat C."/>
            <person name="Ohm R."/>
            <person name="Olson A."/>
            <person name="Spatafora J."/>
            <person name="Veneault-Fourrey C."/>
            <person name="Henrissat B."/>
            <person name="Grigoriev I."/>
            <person name="Martin F."/>
            <person name="Perotto S."/>
        </authorList>
    </citation>
    <scope>NUCLEOTIDE SEQUENCE [LARGE SCALE GENOMIC DNA]</scope>
    <source>
        <strain evidence="2 3">F</strain>
    </source>
</reference>
<accession>A0A2J6RVY1</accession>
<dbReference type="AlphaFoldDB" id="A0A2J6RVY1"/>
<dbReference type="STRING" id="1149755.A0A2J6RVY1"/>
<gene>
    <name evidence="2" type="ORF">L207DRAFT_564922</name>
</gene>
<organism evidence="2 3">
    <name type="scientific">Hyaloscypha variabilis (strain UAMH 11265 / GT02V1 / F)</name>
    <name type="common">Meliniomyces variabilis</name>
    <dbReference type="NCBI Taxonomy" id="1149755"/>
    <lineage>
        <taxon>Eukaryota</taxon>
        <taxon>Fungi</taxon>
        <taxon>Dikarya</taxon>
        <taxon>Ascomycota</taxon>
        <taxon>Pezizomycotina</taxon>
        <taxon>Leotiomycetes</taxon>
        <taxon>Helotiales</taxon>
        <taxon>Hyaloscyphaceae</taxon>
        <taxon>Hyaloscypha</taxon>
        <taxon>Hyaloscypha variabilis</taxon>
    </lineage>
</organism>
<dbReference type="EMBL" id="KZ613943">
    <property type="protein sequence ID" value="PMD42674.1"/>
    <property type="molecule type" value="Genomic_DNA"/>
</dbReference>
<dbReference type="PANTHER" id="PTHR43784">
    <property type="entry name" value="GDSL-LIKE LIPASE/ACYLHYDROLASE, PUTATIVE (AFU_ORTHOLOGUE AFUA_2G00820)-RELATED"/>
    <property type="match status" value="1"/>
</dbReference>
<evidence type="ECO:0000313" key="3">
    <source>
        <dbReference type="Proteomes" id="UP000235786"/>
    </source>
</evidence>